<organism evidence="6 7">
    <name type="scientific">Ectopseudomonas mendocina S5.2</name>
    <dbReference type="NCBI Taxonomy" id="1225174"/>
    <lineage>
        <taxon>Bacteria</taxon>
        <taxon>Pseudomonadati</taxon>
        <taxon>Pseudomonadota</taxon>
        <taxon>Gammaproteobacteria</taxon>
        <taxon>Pseudomonadales</taxon>
        <taxon>Pseudomonadaceae</taxon>
        <taxon>Ectopseudomonas</taxon>
    </lineage>
</organism>
<dbReference type="PROSITE" id="PS00101">
    <property type="entry name" value="HEXAPEP_TRANSFERASES"/>
    <property type="match status" value="1"/>
</dbReference>
<dbReference type="InterPro" id="IPR001451">
    <property type="entry name" value="Hexapep"/>
</dbReference>
<dbReference type="NCBIfam" id="TIGR03570">
    <property type="entry name" value="NeuD_NnaD"/>
    <property type="match status" value="1"/>
</dbReference>
<keyword evidence="7" id="KW-1185">Reference proteome</keyword>
<dbReference type="Pfam" id="PF17836">
    <property type="entry name" value="PglD_N"/>
    <property type="match status" value="1"/>
</dbReference>
<evidence type="ECO:0000313" key="6">
    <source>
        <dbReference type="EMBL" id="ALN19710.1"/>
    </source>
</evidence>
<dbReference type="InterPro" id="IPR041561">
    <property type="entry name" value="PglD_N"/>
</dbReference>
<name>A0ABN4IVC3_ECTME</name>
<evidence type="ECO:0000256" key="1">
    <source>
        <dbReference type="ARBA" id="ARBA00007274"/>
    </source>
</evidence>
<gene>
    <name evidence="6" type="ORF">DW68_014060</name>
</gene>
<dbReference type="Gene3D" id="2.160.10.10">
    <property type="entry name" value="Hexapeptide repeat proteins"/>
    <property type="match status" value="1"/>
</dbReference>
<dbReference type="Pfam" id="PF00132">
    <property type="entry name" value="Hexapep"/>
    <property type="match status" value="1"/>
</dbReference>
<dbReference type="Proteomes" id="UP000028530">
    <property type="component" value="Chromosome"/>
</dbReference>
<sequence>MKRLAVLGASGHGRVVADIAECCGWQVVFFDDATPRDGATLGLPYAGTFNDLLHNKTDYDGVFVAIGNNRIRLGKCQVLLGERVVMPCLVHPAAWVSRYAQVQAGSVIMPGAVINAAARVGLACIVNTGASVDHDCHLADGVHVSPGARLAGEVMVGEGSWIGIGASIRQQIRVGANAVVAAGAVVVKDVEDDATVAGVPAIRMM</sequence>
<dbReference type="InterPro" id="IPR050179">
    <property type="entry name" value="Trans_hexapeptide_repeat"/>
</dbReference>
<keyword evidence="2" id="KW-0808">Transferase</keyword>
<protein>
    <submittedName>
        <fullName evidence="6">Acetyltransferase</fullName>
    </submittedName>
</protein>
<comment type="similarity">
    <text evidence="1">Belongs to the transferase hexapeptide repeat family.</text>
</comment>
<accession>A0ABN4IVC3</accession>
<keyword evidence="3" id="KW-0677">Repeat</keyword>
<dbReference type="InterPro" id="IPR020019">
    <property type="entry name" value="AcTrfase_PglD-like"/>
</dbReference>
<keyword evidence="4" id="KW-0012">Acyltransferase</keyword>
<dbReference type="InterPro" id="IPR011004">
    <property type="entry name" value="Trimer_LpxA-like_sf"/>
</dbReference>
<evidence type="ECO:0000256" key="2">
    <source>
        <dbReference type="ARBA" id="ARBA00022679"/>
    </source>
</evidence>
<dbReference type="PANTHER" id="PTHR43300:SF7">
    <property type="entry name" value="UDP-N-ACETYLBACILLOSAMINE N-ACETYLTRANSFERASE"/>
    <property type="match status" value="1"/>
</dbReference>
<evidence type="ECO:0000256" key="3">
    <source>
        <dbReference type="ARBA" id="ARBA00022737"/>
    </source>
</evidence>
<dbReference type="SUPFAM" id="SSF51161">
    <property type="entry name" value="Trimeric LpxA-like enzymes"/>
    <property type="match status" value="1"/>
</dbReference>
<proteinExistence type="inferred from homology"/>
<feature type="domain" description="PglD N-terminal" evidence="5">
    <location>
        <begin position="3"/>
        <end position="73"/>
    </location>
</feature>
<dbReference type="EMBL" id="CP013124">
    <property type="protein sequence ID" value="ALN19710.1"/>
    <property type="molecule type" value="Genomic_DNA"/>
</dbReference>
<evidence type="ECO:0000256" key="4">
    <source>
        <dbReference type="ARBA" id="ARBA00023315"/>
    </source>
</evidence>
<dbReference type="RefSeq" id="WP_017362819.1">
    <property type="nucleotide sequence ID" value="NZ_CP013124.1"/>
</dbReference>
<dbReference type="Gene3D" id="3.40.50.20">
    <property type="match status" value="1"/>
</dbReference>
<dbReference type="CDD" id="cd03360">
    <property type="entry name" value="LbH_AT_putative"/>
    <property type="match status" value="1"/>
</dbReference>
<evidence type="ECO:0000259" key="5">
    <source>
        <dbReference type="Pfam" id="PF17836"/>
    </source>
</evidence>
<dbReference type="InterPro" id="IPR018357">
    <property type="entry name" value="Hexapep_transf_CS"/>
</dbReference>
<reference evidence="6 7" key="1">
    <citation type="submission" date="2015-11" db="EMBL/GenBank/DDBJ databases">
        <authorList>
            <person name="Chong T.M."/>
            <person name="Chan K.G."/>
            <person name="Dessaux Y."/>
        </authorList>
    </citation>
    <scope>NUCLEOTIDE SEQUENCE [LARGE SCALE GENOMIC DNA]</scope>
    <source>
        <strain evidence="6 7">S5.2</strain>
    </source>
</reference>
<dbReference type="PANTHER" id="PTHR43300">
    <property type="entry name" value="ACETYLTRANSFERASE"/>
    <property type="match status" value="1"/>
</dbReference>
<dbReference type="GeneID" id="57607002"/>
<evidence type="ECO:0000313" key="7">
    <source>
        <dbReference type="Proteomes" id="UP000028530"/>
    </source>
</evidence>